<feature type="domain" description="Sushi" evidence="5">
    <location>
        <begin position="212"/>
        <end position="275"/>
    </location>
</feature>
<dbReference type="InterPro" id="IPR000436">
    <property type="entry name" value="Sushi_SCR_CCP_dom"/>
</dbReference>
<evidence type="ECO:0000313" key="7">
    <source>
        <dbReference type="Proteomes" id="UP000654075"/>
    </source>
</evidence>
<feature type="compositionally biased region" description="Low complexity" evidence="4">
    <location>
        <begin position="1249"/>
        <end position="1294"/>
    </location>
</feature>
<name>A0A813F1G1_POLGL</name>
<feature type="compositionally biased region" description="Low complexity" evidence="4">
    <location>
        <begin position="619"/>
        <end position="664"/>
    </location>
</feature>
<evidence type="ECO:0000313" key="6">
    <source>
        <dbReference type="EMBL" id="CAE8606235.1"/>
    </source>
</evidence>
<sequence>MSDMSGDNVSDENASNESVPDSDSSSLSCDASEAASGLQGVGVKHNCLGISSGTYCLAECQDGFEIAGNGSASVFSCDGSSFSGSPPQCVALPCTYSPPDGLGVQHNCSGVGTFSTCEATCGNGYGYASGSAAETFTCTATGEFQGTAPACEPSPCATLGQDSSDGYSHDCSGNVNGDSCIVACADGFSAPNGTASAAVLECGASGYTGSIPTCEPNPCSSDSLPTGLDLEVNCTGLTTGESCMVSCAQGYSGAVANFTCTSQGDFSGQRPICTPQTCDDLVQGLLEGVTHDCSGVRFGSKCGTSCAAGHSLAATSSLTELHCLWDAAVGQVTLQGASPVCEPDPCVDNFPSGESFQHDCVGVATTGVCTVQCAPGYEGSSPQNLSCAASGVLEGDTPNCTARTCAARHLPGMQQGICQDLSFGDSCLTTCEDGYDASSGVQQWTCDLLPGGGGSVELKGSDPDCQPLPCLDNSPVSAQFQDNCAGVTTGSSCDVFCTSDYVGSPSNLTCGADRAFYGSLPVCQPTTTTTTTATITTATITTATTTTSRSSAIDLEEDSDNLNRTASNRTRTPTTTETSSTTTYTMHNTSNVTSSATTASTTTSRSSAIDLEKDSDNLNRTASNRTRTPTTTEASSTTTYTMTNTSTVASNATTATTTTSRSSAIELEEDSDNLNRTASNRTRTPTTTEASSTTSYTMTNTSTVASNATTATTTTSRSSAIDLEENSDNLNRTASNRTRTPTTTETSSTTTYTMTNTSNVTSSATTATTTTSRSSAIDLEEDSDNLNRSAIDLEEDSDNLNRSAIDLEEDSDNLNRTASNRTRTPTTTETSSTTTYTMTNTSTVTSNATTATTTTSRSSAIDLEEDSDNLNRTASNRTRTPTTTETSSTTTYTMTNTSTVTSNATTATTTTSRSSAIDLEEDSDNLNRSAIDLEEDSDNLNRTASNRTRTPTTTETSSTTAYTMTNTSTVASNATTATTTTSRSSAIDLEEDSDNLNRSAIDLEEDSDNLNRSAIDLEEDSDNLNRTASNRTRTPTTTETSSTTAYTMTNTSTVASNATTATTTTSRSSAIDLEEDSDHLNRTASNRTRTPTTTETSSTTAYTMTNTSTVASNATTATTTTSRSSAIDLEEDSDNLNRTASNRTRTPTTTETSSTTIYTMTNTSNVTSSVTTATTTTSRSSAIDLEEDSDNLNRTASNRTRTPTTTETSSTTAYTMTNTSNVTSSATTATTTTSRSSAIDLEEDSDNLNRTASNRTRTPTTTEPSSTTTYTMTNTSTVASNATTATATTSRSSAIDLEEDSDNLNRTASNRTRTPTTTETSSTTTYTMTNTSNVTSSATTATTTTSRSSAIDLEEDFDNLNRTASNRTRTPTTTETFSTTTYTMTNTSTTTTRPPALQVCTEGVPSGTGVNSSDCGAIVSGEECVVFCRAGFEGASEIFHCGLDGILDGTVPGCSPRQCSTGSLPSAPELDLHECSGKTAGQWCTISCVAGFEVAQGFFTCQEDGQFTGSAPTCTRLHCAQEGLPRGLGLNVSDCLGLKTEEDCTVTCRPGFEADSSEVKCTTPGKFVGQAPTCSAQKCAVPGEFSSASLVHTCGSGIVNGQTCSSRCALGYEGSMPKELRCYAPAALTGASVCVGSLCDKKYPYGAGVSDINCFALTTGATCRPGCTRGFSATSTEDCTCGTDGALAGCDTFSCARSSCGDISVSVAGFRAASVAHTCQNKVFGQPCTGSCSPGFDLAGGVPTSLRCDMAADTASAAGFVSAAAGTLAEAPACVGRPCTANRPQMRGVRHNCDGKTTGQNCSLSSAPGFALAGPVTVTCSANGAFASSAVPAVSAAVCSEPSFGEGVAHTCQGKSFSTECWAFCKRGFIGATVKLECVLSGTSDGSVALLPVGDSPSCTPGRRMSYMSDENVSDENASNESVPDSDSSIGCDASEAASGLQGVGVKHNCLGISPGNLCLAECQDGFEINGSASVFSCDGSSFSGSPPQCVALPCTYSPPDGLGVLHNCSGVGTLSTCEATCGNGYGYASGAAAETFTCTATGEFQGTAPACEPSPCATLGQDSSDGYSHDCSGNVNGDSCIVACADGFSAPNGTASAAVLECGASGYTGSIPTCEPNPCSSDSLPTGLDLEVNCTGLTTGESCMVSCAQGYSGAVANFTCTSQGDFSGQRPICTPQTCDDLVQGLLEGVTHDCSGVRFGSKCGTSCAAGHSLAATSSLTELHCLWDAAVGQVTLQGASPVCEPDPCVDNFPSGESFQHDCVGVATTGVCTVQCAPGYEGSSPQNLSCAASGVLEGDTPNCTVRTCAPRHLPGMQQGICQGLSFGDSCLTTCEDGYDASSGVQQWTCDLLPGGGGSVELQGSDPDCQPLPCLDNSPVSAQFQHNCEGVSTGSSCDVVCTSDYVGSSSNLTCGADRAFYGSLPVCQPTTTTTATITTNTTVTSTTSVTTTTLTNFTVVDSDFPVPEVEDANVSNMSNATLNQEEKFVLNLTDTIEVSGLLSLNVTAAEAFMNDPEALAALKDGLAAAIKVNPAYLTVTVSLTPFTVGKANSRRLASESSALYISYTAAALEATPPSATSFEAAISAAIVSKGGTLASRYSVVVTSAPAPVVVQVCGSGVRAGYETQPDRCDDGNQVSGDGCDSQCYLESGWYCAQEGNMASYDGCSPSCQLENGRTVCIGSMYPRDDVPEFQFCQNLSCALEECCFVGHKPELGLFCPGGQACEPICGDGLRRGPEALADGCDDGNVEAGDGCNSECQVETGLIASPAEECDDGNAVSFDGCVVPLGVWALCAAGYDAVCQRLRRLLLRPGMHARGCPVRQGGDMVTSCENAFALPTGTPETKACSSIPCPQGWDIKPGAVSVACLDDSRKPVCELSSCCKPRGSSCTCGHASCCAQLLSPPASIKGGTSVGLNLDLVQPVTPFEDGVARWFYLLSVGVTTWDDLGRALNGTVASRITKGYRVSVPTLGLLETVFARHPKKGARPPGVSGSRSSEWHVWTKQLQSSGVHIAASGQLGGSLTAYPAPASHPKLVFLEVSEIFTVWHSSDRLRRVELQEGVGCCRPGKEESGTLQGVPSQLLGATFFALDSPASVGSSGTFFVVVSEPAVVFAVSVVDPFRQHDGKLDSGFASLGWEEVDSTAFRLAPWDLYMACWKKTLSPGAILEVPHGPGLRGSVAIK</sequence>
<feature type="compositionally biased region" description="Low complexity" evidence="4">
    <location>
        <begin position="1025"/>
        <end position="1070"/>
    </location>
</feature>
<feature type="compositionally biased region" description="Low complexity" evidence="4">
    <location>
        <begin position="731"/>
        <end position="776"/>
    </location>
</feature>
<evidence type="ECO:0000256" key="2">
    <source>
        <dbReference type="ARBA" id="ARBA00022737"/>
    </source>
</evidence>
<feature type="compositionally biased region" description="Low complexity" evidence="4">
    <location>
        <begin position="941"/>
        <end position="986"/>
    </location>
</feature>
<feature type="compositionally biased region" description="Low complexity" evidence="4">
    <location>
        <begin position="1137"/>
        <end position="1182"/>
    </location>
</feature>
<accession>A0A813F1G1</accession>
<dbReference type="SUPFAM" id="SSF57535">
    <property type="entry name" value="Complement control module/SCR domain"/>
    <property type="match status" value="1"/>
</dbReference>
<evidence type="ECO:0000259" key="5">
    <source>
        <dbReference type="PROSITE" id="PS50923"/>
    </source>
</evidence>
<feature type="compositionally biased region" description="Low complexity" evidence="4">
    <location>
        <begin position="1361"/>
        <end position="1392"/>
    </location>
</feature>
<keyword evidence="2" id="KW-0677">Repeat</keyword>
<evidence type="ECO:0000256" key="1">
    <source>
        <dbReference type="ARBA" id="ARBA00022729"/>
    </source>
</evidence>
<dbReference type="GO" id="GO:0031032">
    <property type="term" value="P:actomyosin structure organization"/>
    <property type="evidence" value="ECO:0007669"/>
    <property type="project" value="TreeGrafter"/>
</dbReference>
<feature type="domain" description="Sushi" evidence="5">
    <location>
        <begin position="1457"/>
        <end position="1516"/>
    </location>
</feature>
<dbReference type="InterPro" id="IPR035976">
    <property type="entry name" value="Sushi/SCR/CCP_sf"/>
</dbReference>
<feature type="compositionally biased region" description="Polar residues" evidence="4">
    <location>
        <begin position="1909"/>
        <end position="1925"/>
    </location>
</feature>
<feature type="region of interest" description="Disordered" evidence="4">
    <location>
        <begin position="545"/>
        <end position="1394"/>
    </location>
</feature>
<feature type="compositionally biased region" description="Low complexity" evidence="4">
    <location>
        <begin position="871"/>
        <end position="916"/>
    </location>
</feature>
<feature type="compositionally biased region" description="Low complexity" evidence="4">
    <location>
        <begin position="1305"/>
        <end position="1350"/>
    </location>
</feature>
<feature type="compositionally biased region" description="Low complexity" evidence="4">
    <location>
        <begin position="15"/>
        <end position="30"/>
    </location>
</feature>
<feature type="compositionally biased region" description="Low complexity" evidence="4">
    <location>
        <begin position="1082"/>
        <end position="1126"/>
    </location>
</feature>
<dbReference type="PANTHER" id="PTHR23280">
    <property type="entry name" value="4.1 G PROTEIN"/>
    <property type="match status" value="1"/>
</dbReference>
<comment type="caution">
    <text evidence="6">The sequence shown here is derived from an EMBL/GenBank/DDBJ whole genome shotgun (WGS) entry which is preliminary data.</text>
</comment>
<evidence type="ECO:0000256" key="3">
    <source>
        <dbReference type="ARBA" id="ARBA00023157"/>
    </source>
</evidence>
<feature type="region of interest" description="Disordered" evidence="4">
    <location>
        <begin position="1"/>
        <end position="30"/>
    </location>
</feature>
<feature type="compositionally biased region" description="Low complexity" evidence="4">
    <location>
        <begin position="563"/>
        <end position="608"/>
    </location>
</feature>
<reference evidence="6" key="1">
    <citation type="submission" date="2021-02" db="EMBL/GenBank/DDBJ databases">
        <authorList>
            <person name="Dougan E. K."/>
            <person name="Rhodes N."/>
            <person name="Thang M."/>
            <person name="Chan C."/>
        </authorList>
    </citation>
    <scope>NUCLEOTIDE SEQUENCE</scope>
</reference>
<dbReference type="NCBIfam" id="TIGR02232">
    <property type="entry name" value="myxo_disulf_rpt"/>
    <property type="match status" value="2"/>
</dbReference>
<gene>
    <name evidence="6" type="ORF">PGLA1383_LOCUS24220</name>
</gene>
<dbReference type="SMART" id="SM00032">
    <property type="entry name" value="CCP"/>
    <property type="match status" value="14"/>
</dbReference>
<evidence type="ECO:0000256" key="4">
    <source>
        <dbReference type="SAM" id="MobiDB-lite"/>
    </source>
</evidence>
<keyword evidence="1" id="KW-0732">Signal</keyword>
<dbReference type="Proteomes" id="UP000654075">
    <property type="component" value="Unassembled WGS sequence"/>
</dbReference>
<dbReference type="PANTHER" id="PTHR23280:SF21">
    <property type="entry name" value="PROTEIN 4.1 HOMOLOG"/>
    <property type="match status" value="1"/>
</dbReference>
<dbReference type="EMBL" id="CAJNNV010018864">
    <property type="protein sequence ID" value="CAE8606235.1"/>
    <property type="molecule type" value="Genomic_DNA"/>
</dbReference>
<feature type="domain" description="Sushi" evidence="5">
    <location>
        <begin position="2113"/>
        <end position="2176"/>
    </location>
</feature>
<dbReference type="InterPro" id="IPR011936">
    <property type="entry name" value="Myxo_disulph_rpt"/>
</dbReference>
<dbReference type="GO" id="GO:0005856">
    <property type="term" value="C:cytoskeleton"/>
    <property type="evidence" value="ECO:0007669"/>
    <property type="project" value="TreeGrafter"/>
</dbReference>
<organism evidence="6 7">
    <name type="scientific">Polarella glacialis</name>
    <name type="common">Dinoflagellate</name>
    <dbReference type="NCBI Taxonomy" id="89957"/>
    <lineage>
        <taxon>Eukaryota</taxon>
        <taxon>Sar</taxon>
        <taxon>Alveolata</taxon>
        <taxon>Dinophyceae</taxon>
        <taxon>Suessiales</taxon>
        <taxon>Suessiaceae</taxon>
        <taxon>Polarella</taxon>
    </lineage>
</organism>
<protein>
    <recommendedName>
        <fullName evidence="5">Sushi domain-containing protein</fullName>
    </recommendedName>
</protein>
<dbReference type="OrthoDB" id="406096at2759"/>
<keyword evidence="3" id="KW-1015">Disulfide bond</keyword>
<dbReference type="OMA" id="TTYTMTN"/>
<feature type="compositionally biased region" description="Low complexity" evidence="4">
    <location>
        <begin position="1193"/>
        <end position="1238"/>
    </location>
</feature>
<feature type="compositionally biased region" description="Polar residues" evidence="4">
    <location>
        <begin position="1"/>
        <end position="13"/>
    </location>
</feature>
<proteinExistence type="predicted"/>
<dbReference type="PROSITE" id="PS50923">
    <property type="entry name" value="SUSHI"/>
    <property type="match status" value="3"/>
</dbReference>
<feature type="compositionally biased region" description="Low complexity" evidence="4">
    <location>
        <begin position="815"/>
        <end position="860"/>
    </location>
</feature>
<feature type="region of interest" description="Disordered" evidence="4">
    <location>
        <begin position="1904"/>
        <end position="1925"/>
    </location>
</feature>
<feature type="compositionally biased region" description="Low complexity" evidence="4">
    <location>
        <begin position="676"/>
        <end position="720"/>
    </location>
</feature>
<keyword evidence="7" id="KW-1185">Reference proteome</keyword>